<name>A0A327MDI9_9PROT</name>
<evidence type="ECO:0000256" key="2">
    <source>
        <dbReference type="ARBA" id="ARBA00022723"/>
    </source>
</evidence>
<dbReference type="EMBL" id="QLIX01000001">
    <property type="protein sequence ID" value="RAI61050.1"/>
    <property type="molecule type" value="Genomic_DNA"/>
</dbReference>
<dbReference type="GO" id="GO:0016787">
    <property type="term" value="F:hydrolase activity"/>
    <property type="evidence" value="ECO:0007669"/>
    <property type="project" value="UniProtKB-KW"/>
</dbReference>
<protein>
    <submittedName>
        <fullName evidence="6">MBL fold metallo-hydrolase</fullName>
    </submittedName>
</protein>
<dbReference type="RefSeq" id="WP_111468164.1">
    <property type="nucleotide sequence ID" value="NZ_QLIX01000001.1"/>
</dbReference>
<keyword evidence="2" id="KW-0479">Metal-binding</keyword>
<gene>
    <name evidence="6" type="ORF">DOO78_02675</name>
</gene>
<evidence type="ECO:0000256" key="4">
    <source>
        <dbReference type="ARBA" id="ARBA00022833"/>
    </source>
</evidence>
<dbReference type="SMART" id="SM00849">
    <property type="entry name" value="Lactamase_B"/>
    <property type="match status" value="1"/>
</dbReference>
<dbReference type="PANTHER" id="PTHR42978">
    <property type="entry name" value="QUORUM-QUENCHING LACTONASE YTNP-RELATED-RELATED"/>
    <property type="match status" value="1"/>
</dbReference>
<evidence type="ECO:0000313" key="7">
    <source>
        <dbReference type="Proteomes" id="UP000249065"/>
    </source>
</evidence>
<dbReference type="Proteomes" id="UP000249065">
    <property type="component" value="Unassembled WGS sequence"/>
</dbReference>
<organism evidence="6 7">
    <name type="scientific">Roseicella frigidaeris</name>
    <dbReference type="NCBI Taxonomy" id="2230885"/>
    <lineage>
        <taxon>Bacteria</taxon>
        <taxon>Pseudomonadati</taxon>
        <taxon>Pseudomonadota</taxon>
        <taxon>Alphaproteobacteria</taxon>
        <taxon>Acetobacterales</taxon>
        <taxon>Roseomonadaceae</taxon>
        <taxon>Roseicella</taxon>
    </lineage>
</organism>
<keyword evidence="4" id="KW-0862">Zinc</keyword>
<accession>A0A327MDI9</accession>
<comment type="caution">
    <text evidence="6">The sequence shown here is derived from an EMBL/GenBank/DDBJ whole genome shotgun (WGS) entry which is preliminary data.</text>
</comment>
<keyword evidence="3 6" id="KW-0378">Hydrolase</keyword>
<evidence type="ECO:0000313" key="6">
    <source>
        <dbReference type="EMBL" id="RAI61050.1"/>
    </source>
</evidence>
<dbReference type="InterPro" id="IPR036866">
    <property type="entry name" value="RibonucZ/Hydroxyglut_hydro"/>
</dbReference>
<dbReference type="Pfam" id="PF00753">
    <property type="entry name" value="Lactamase_B"/>
    <property type="match status" value="1"/>
</dbReference>
<comment type="similarity">
    <text evidence="1">Belongs to the metallo-beta-lactamase superfamily.</text>
</comment>
<feature type="domain" description="Metallo-beta-lactamase" evidence="5">
    <location>
        <begin position="54"/>
        <end position="265"/>
    </location>
</feature>
<dbReference type="AlphaFoldDB" id="A0A327MDI9"/>
<dbReference type="SUPFAM" id="SSF56281">
    <property type="entry name" value="Metallo-hydrolase/oxidoreductase"/>
    <property type="match status" value="1"/>
</dbReference>
<dbReference type="OrthoDB" id="9773738at2"/>
<dbReference type="GO" id="GO:0046872">
    <property type="term" value="F:metal ion binding"/>
    <property type="evidence" value="ECO:0007669"/>
    <property type="project" value="UniProtKB-KW"/>
</dbReference>
<evidence type="ECO:0000256" key="1">
    <source>
        <dbReference type="ARBA" id="ARBA00007749"/>
    </source>
</evidence>
<evidence type="ECO:0000259" key="5">
    <source>
        <dbReference type="SMART" id="SM00849"/>
    </source>
</evidence>
<proteinExistence type="inferred from homology"/>
<evidence type="ECO:0000256" key="3">
    <source>
        <dbReference type="ARBA" id="ARBA00022801"/>
    </source>
</evidence>
<dbReference type="PANTHER" id="PTHR42978:SF6">
    <property type="entry name" value="QUORUM-QUENCHING LACTONASE YTNP-RELATED"/>
    <property type="match status" value="1"/>
</dbReference>
<keyword evidence="7" id="KW-1185">Reference proteome</keyword>
<reference evidence="7" key="1">
    <citation type="submission" date="2018-06" db="EMBL/GenBank/DDBJ databases">
        <authorList>
            <person name="Khan S.A."/>
        </authorList>
    </citation>
    <scope>NUCLEOTIDE SEQUENCE [LARGE SCALE GENOMIC DNA]</scope>
    <source>
        <strain evidence="7">DB-1506</strain>
    </source>
</reference>
<sequence>MRWTIGEVTINKVVELEMAGGSRFLLPQATPEEVRGIPWLAPHFADEAGRLRLSIHALIIETPAGRRILVDTCLGNDKQGRRIPHWNGRQGRFLEDLAEAGYPAESIDTVLCTHLHVDHVGWNTRLLDGRWVPSFPRARYVFGRREFAHWSRPEAGDDSQRAVFADSVQPILDAGLAELVEADHRLCEEVQLVPSFGHTPGHVSVLIRSAGEEALITGDIAHHPCQLARPDWSSTADSDPRQAEATRHAIFGGLAGRPVLVVGTHFAGPSAGRVVRDGAGYRLLVCW</sequence>
<dbReference type="InterPro" id="IPR051013">
    <property type="entry name" value="MBL_superfamily_lactonases"/>
</dbReference>
<dbReference type="Gene3D" id="3.60.15.10">
    <property type="entry name" value="Ribonuclease Z/Hydroxyacylglutathione hydrolase-like"/>
    <property type="match status" value="1"/>
</dbReference>
<dbReference type="CDD" id="cd16277">
    <property type="entry name" value="metallo-hydrolase-like_MBL-fold"/>
    <property type="match status" value="1"/>
</dbReference>
<dbReference type="InterPro" id="IPR001279">
    <property type="entry name" value="Metallo-B-lactamas"/>
</dbReference>